<gene>
    <name evidence="1" type="ORF">CGZ92_03385</name>
</gene>
<evidence type="ECO:0008006" key="3">
    <source>
        <dbReference type="Google" id="ProtNLM"/>
    </source>
</evidence>
<dbReference type="InterPro" id="IPR014487">
    <property type="entry name" value="DUF3151"/>
</dbReference>
<sequence>MSDTHQNLLANAQPQTKLPVDPAMAELVDHGKDRFSEVVCAHPESSLVWAILAEGALSANSREADITAYAYARTGYHRGLDALRRAGWKGSGPIPWEHEPNRGFLRALWALKVAADRIGDTEESARCGQFLRDSSATAYEELAGSVS</sequence>
<evidence type="ECO:0000313" key="2">
    <source>
        <dbReference type="Proteomes" id="UP000216533"/>
    </source>
</evidence>
<protein>
    <recommendedName>
        <fullName evidence="3">DUF3151 domain-containing protein</fullName>
    </recommendedName>
</protein>
<proteinExistence type="predicted"/>
<dbReference type="Proteomes" id="UP000216533">
    <property type="component" value="Unassembled WGS sequence"/>
</dbReference>
<evidence type="ECO:0000313" key="1">
    <source>
        <dbReference type="EMBL" id="OYN88765.1"/>
    </source>
</evidence>
<accession>A0A255EGN6</accession>
<dbReference type="AlphaFoldDB" id="A0A255EGN6"/>
<dbReference type="EMBL" id="NMVI01000011">
    <property type="protein sequence ID" value="OYN88765.1"/>
    <property type="molecule type" value="Genomic_DNA"/>
</dbReference>
<dbReference type="PIRSF" id="PIRSF017349">
    <property type="entry name" value="UCP017349"/>
    <property type="match status" value="1"/>
</dbReference>
<dbReference type="Pfam" id="PF11349">
    <property type="entry name" value="DUF3151"/>
    <property type="match status" value="1"/>
</dbReference>
<organism evidence="1 2">
    <name type="scientific">Parenemella sanctibonifatiensis</name>
    <dbReference type="NCBI Taxonomy" id="2016505"/>
    <lineage>
        <taxon>Bacteria</taxon>
        <taxon>Bacillati</taxon>
        <taxon>Actinomycetota</taxon>
        <taxon>Actinomycetes</taxon>
        <taxon>Propionibacteriales</taxon>
        <taxon>Propionibacteriaceae</taxon>
        <taxon>Parenemella</taxon>
    </lineage>
</organism>
<dbReference type="RefSeq" id="WP_094449980.1">
    <property type="nucleotide sequence ID" value="NZ_NMVI01000011.1"/>
</dbReference>
<comment type="caution">
    <text evidence="1">The sequence shown here is derived from an EMBL/GenBank/DDBJ whole genome shotgun (WGS) entry which is preliminary data.</text>
</comment>
<name>A0A255EGN6_9ACTN</name>
<reference evidence="1 2" key="1">
    <citation type="submission" date="2017-07" db="EMBL/GenBank/DDBJ databases">
        <title>Draft whole genome sequences of clinical Proprionibacteriaceae strains.</title>
        <authorList>
            <person name="Bernier A.-M."/>
            <person name="Bernard K."/>
            <person name="Domingo M.-C."/>
        </authorList>
    </citation>
    <scope>NUCLEOTIDE SEQUENCE [LARGE SCALE GENOMIC DNA]</scope>
    <source>
        <strain evidence="1 2">NML 160184</strain>
    </source>
</reference>